<name>A0A1R3WY86_9BACT</name>
<feature type="domain" description="Beta-lactamase-related" evidence="2">
    <location>
        <begin position="42"/>
        <end position="325"/>
    </location>
</feature>
<keyword evidence="1" id="KW-0732">Signal</keyword>
<dbReference type="PANTHER" id="PTHR46825:SF9">
    <property type="entry name" value="BETA-LACTAMASE-RELATED DOMAIN-CONTAINING PROTEIN"/>
    <property type="match status" value="1"/>
</dbReference>
<dbReference type="PANTHER" id="PTHR46825">
    <property type="entry name" value="D-ALANYL-D-ALANINE-CARBOXYPEPTIDASE/ENDOPEPTIDASE AMPH"/>
    <property type="match status" value="1"/>
</dbReference>
<dbReference type="Gene3D" id="3.40.710.10">
    <property type="entry name" value="DD-peptidase/beta-lactamase superfamily"/>
    <property type="match status" value="1"/>
</dbReference>
<evidence type="ECO:0000256" key="1">
    <source>
        <dbReference type="SAM" id="SignalP"/>
    </source>
</evidence>
<keyword evidence="3" id="KW-0645">Protease</keyword>
<reference evidence="4" key="1">
    <citation type="submission" date="2017-01" db="EMBL/GenBank/DDBJ databases">
        <authorList>
            <person name="Varghese N."/>
            <person name="Submissions S."/>
        </authorList>
    </citation>
    <scope>NUCLEOTIDE SEQUENCE [LARGE SCALE GENOMIC DNA]</scope>
    <source>
        <strain evidence="4">LP100</strain>
    </source>
</reference>
<organism evidence="3 4">
    <name type="scientific">Pontibacter indicus</name>
    <dbReference type="NCBI Taxonomy" id="1317125"/>
    <lineage>
        <taxon>Bacteria</taxon>
        <taxon>Pseudomonadati</taxon>
        <taxon>Bacteroidota</taxon>
        <taxon>Cytophagia</taxon>
        <taxon>Cytophagales</taxon>
        <taxon>Hymenobacteraceae</taxon>
        <taxon>Pontibacter</taxon>
    </lineage>
</organism>
<keyword evidence="3" id="KW-0121">Carboxypeptidase</keyword>
<dbReference type="GO" id="GO:0004180">
    <property type="term" value="F:carboxypeptidase activity"/>
    <property type="evidence" value="ECO:0007669"/>
    <property type="project" value="UniProtKB-KW"/>
</dbReference>
<sequence length="353" mass="40059">MKIVVFLFGFFFFATGVKAQNFQTAKMDSLLSMLEKHDKVMGSLSVYHKGKSVYQKSIGYADVDKKVKATADTQYRTGSVSKMLTATLVMQLIEEGKLSFETKLSSFYPELPNADGTTIQQLLQHKSGLFDIIKSPNFNEWMVEKRSKEELLSKIKENGSVFSPGEKRDYSNTNYIVLSFILEDIEKKDFGKILEKRILKPLKLKNTYYGESNPKKTIASSYEKKAGVWEKPVHIDLSIPRGAAGIISTPEDLNKFMNGLLDGKLVSENSLAMMKKEPGIGMYPIPVLQEEKMIGHMGGMDQFKSLLVYMPQQDMTFAYTFNGVDYPYKEIVMGIFHILLNKEYDLPKLESED</sequence>
<feature type="chain" id="PRO_5012819904" evidence="1">
    <location>
        <begin position="20"/>
        <end position="353"/>
    </location>
</feature>
<dbReference type="OrthoDB" id="9793489at2"/>
<dbReference type="EMBL" id="FTPP01000001">
    <property type="protein sequence ID" value="SIT83437.1"/>
    <property type="molecule type" value="Genomic_DNA"/>
</dbReference>
<dbReference type="InterPro" id="IPR012338">
    <property type="entry name" value="Beta-lactam/transpept-like"/>
</dbReference>
<evidence type="ECO:0000313" key="3">
    <source>
        <dbReference type="EMBL" id="SIT83437.1"/>
    </source>
</evidence>
<dbReference type="Pfam" id="PF00144">
    <property type="entry name" value="Beta-lactamase"/>
    <property type="match status" value="1"/>
</dbReference>
<dbReference type="AlphaFoldDB" id="A0A1R3WY86"/>
<dbReference type="STRING" id="1317125.SAMN05444128_1264"/>
<dbReference type="Proteomes" id="UP000187181">
    <property type="component" value="Unassembled WGS sequence"/>
</dbReference>
<evidence type="ECO:0000259" key="2">
    <source>
        <dbReference type="Pfam" id="PF00144"/>
    </source>
</evidence>
<dbReference type="SUPFAM" id="SSF56601">
    <property type="entry name" value="beta-lactamase/transpeptidase-like"/>
    <property type="match status" value="1"/>
</dbReference>
<proteinExistence type="predicted"/>
<keyword evidence="3" id="KW-0378">Hydrolase</keyword>
<accession>A0A1R3WY86</accession>
<evidence type="ECO:0000313" key="4">
    <source>
        <dbReference type="Proteomes" id="UP000187181"/>
    </source>
</evidence>
<feature type="signal peptide" evidence="1">
    <location>
        <begin position="1"/>
        <end position="19"/>
    </location>
</feature>
<protein>
    <submittedName>
        <fullName evidence="3">D-alanyl-D-alanine carboxypeptidase</fullName>
    </submittedName>
</protein>
<dbReference type="RefSeq" id="WP_076666703.1">
    <property type="nucleotide sequence ID" value="NZ_FTPP01000001.1"/>
</dbReference>
<dbReference type="InterPro" id="IPR050491">
    <property type="entry name" value="AmpC-like"/>
</dbReference>
<dbReference type="InterPro" id="IPR001466">
    <property type="entry name" value="Beta-lactam-related"/>
</dbReference>
<gene>
    <name evidence="3" type="ORF">SAMN05444128_1264</name>
</gene>
<keyword evidence="4" id="KW-1185">Reference proteome</keyword>